<dbReference type="PANTHER" id="PTHR36702">
    <property type="entry name" value="HOLLIDAY JUNCTION RESOLVASE"/>
    <property type="match status" value="1"/>
</dbReference>
<gene>
    <name evidence="1" type="ORF">SVIM_LOCUS323287</name>
</gene>
<dbReference type="AlphaFoldDB" id="A0A6N2M527"/>
<proteinExistence type="predicted"/>
<accession>A0A6N2M527</accession>
<protein>
    <submittedName>
        <fullName evidence="1">Uncharacterized protein</fullName>
    </submittedName>
</protein>
<sequence length="171" mass="18960">MERKSSSKELQNLLQAIKSSDVVESRIELFDKLRDFDLLEKSDLDPVIECLTCLLNKSILSVATKYVDSGLSGCLVQFLVLGTKASGWCGKHLKMTAMSTEGSQEEHSNLFFQLLLDLLSLSSASVVALTRHPVFIDNASAAIVERFILEQLNLIKDIVSEIKSAHLAQNY</sequence>
<dbReference type="PANTHER" id="PTHR36702:SF1">
    <property type="entry name" value="HOLLIDAY JUNCTION RESOLVASE"/>
    <property type="match status" value="1"/>
</dbReference>
<name>A0A6N2M527_SALVM</name>
<reference evidence="1" key="1">
    <citation type="submission" date="2019-03" db="EMBL/GenBank/DDBJ databases">
        <authorList>
            <person name="Mank J."/>
            <person name="Almeida P."/>
        </authorList>
    </citation>
    <scope>NUCLEOTIDE SEQUENCE</scope>
    <source>
        <strain evidence="1">78183</strain>
    </source>
</reference>
<organism evidence="1">
    <name type="scientific">Salix viminalis</name>
    <name type="common">Common osier</name>
    <name type="synonym">Basket willow</name>
    <dbReference type="NCBI Taxonomy" id="40686"/>
    <lineage>
        <taxon>Eukaryota</taxon>
        <taxon>Viridiplantae</taxon>
        <taxon>Streptophyta</taxon>
        <taxon>Embryophyta</taxon>
        <taxon>Tracheophyta</taxon>
        <taxon>Spermatophyta</taxon>
        <taxon>Magnoliopsida</taxon>
        <taxon>eudicotyledons</taxon>
        <taxon>Gunneridae</taxon>
        <taxon>Pentapetalae</taxon>
        <taxon>rosids</taxon>
        <taxon>fabids</taxon>
        <taxon>Malpighiales</taxon>
        <taxon>Salicaceae</taxon>
        <taxon>Saliceae</taxon>
        <taxon>Salix</taxon>
    </lineage>
</organism>
<evidence type="ECO:0000313" key="1">
    <source>
        <dbReference type="EMBL" id="VFU49082.1"/>
    </source>
</evidence>
<dbReference type="EMBL" id="CAADRP010001707">
    <property type="protein sequence ID" value="VFU49082.1"/>
    <property type="molecule type" value="Genomic_DNA"/>
</dbReference>